<reference evidence="9 10" key="1">
    <citation type="submission" date="2014-08" db="EMBL/GenBank/DDBJ databases">
        <title>Comparative genomics reveals surprising divergence of two closely related strains of uncultivated UCYN-A cyanobacteria.</title>
        <authorList>
            <person name="Bombar D."/>
            <person name="Heller P."/>
            <person name="Sanchez-Baracaldo P."/>
            <person name="Carter B.J."/>
            <person name="Zert J.P."/>
        </authorList>
    </citation>
    <scope>NUCLEOTIDE SEQUENCE [LARGE SCALE GENOMIC DNA]</scope>
</reference>
<proteinExistence type="inferred from homology"/>
<comment type="similarity">
    <text evidence="2">Belongs to the outer membrane factor (OMF) (TC 1.B.17) family.</text>
</comment>
<accession>A0A086CH02</accession>
<dbReference type="STRING" id="1527444.ucyna2_00660"/>
<evidence type="ECO:0000256" key="8">
    <source>
        <dbReference type="SAM" id="Coils"/>
    </source>
</evidence>
<dbReference type="Gene3D" id="1.20.1600.10">
    <property type="entry name" value="Outer membrane efflux proteins (OEP)"/>
    <property type="match status" value="1"/>
</dbReference>
<keyword evidence="8" id="KW-0175">Coiled coil</keyword>
<dbReference type="EMBL" id="JPSP01000006">
    <property type="protein sequence ID" value="KFF41466.1"/>
    <property type="molecule type" value="Genomic_DNA"/>
</dbReference>
<evidence type="ECO:0000256" key="2">
    <source>
        <dbReference type="ARBA" id="ARBA00007613"/>
    </source>
</evidence>
<dbReference type="PANTHER" id="PTHR30026">
    <property type="entry name" value="OUTER MEMBRANE PROTEIN TOLC"/>
    <property type="match status" value="1"/>
</dbReference>
<dbReference type="GO" id="GO:0015288">
    <property type="term" value="F:porin activity"/>
    <property type="evidence" value="ECO:0007669"/>
    <property type="project" value="TreeGrafter"/>
</dbReference>
<feature type="coiled-coil region" evidence="8">
    <location>
        <begin position="232"/>
        <end position="291"/>
    </location>
</feature>
<keyword evidence="3" id="KW-0813">Transport</keyword>
<comment type="subcellular location">
    <subcellularLocation>
        <location evidence="1">Cell outer membrane</location>
    </subcellularLocation>
</comment>
<keyword evidence="5" id="KW-0812">Transmembrane</keyword>
<evidence type="ECO:0000313" key="10">
    <source>
        <dbReference type="Proteomes" id="UP000028922"/>
    </source>
</evidence>
<dbReference type="GO" id="GO:0009279">
    <property type="term" value="C:cell outer membrane"/>
    <property type="evidence" value="ECO:0007669"/>
    <property type="project" value="UniProtKB-SubCell"/>
</dbReference>
<keyword evidence="4" id="KW-1134">Transmembrane beta strand</keyword>
<evidence type="ECO:0000256" key="4">
    <source>
        <dbReference type="ARBA" id="ARBA00022452"/>
    </source>
</evidence>
<evidence type="ECO:0000313" key="9">
    <source>
        <dbReference type="EMBL" id="KFF41466.1"/>
    </source>
</evidence>
<dbReference type="Pfam" id="PF02321">
    <property type="entry name" value="OEP"/>
    <property type="match status" value="2"/>
</dbReference>
<comment type="caution">
    <text evidence="9">The sequence shown here is derived from an EMBL/GenBank/DDBJ whole genome shotgun (WGS) entry which is preliminary data.</text>
</comment>
<name>A0A086CH02_9CHRO</name>
<dbReference type="PATRIC" id="fig|1527444.3.peg.631"/>
<dbReference type="SUPFAM" id="SSF56954">
    <property type="entry name" value="Outer membrane efflux proteins (OEP)"/>
    <property type="match status" value="1"/>
</dbReference>
<sequence length="553" mass="63679">MFLLNYYACAGYLMVLLFNLSLIAQALSPMQEEYETTKLFPKSNKKSQVKNYIDDFKGKQDLLIKSSFEKSNYINTIKSSFEINCKQVNFPFNFRYVDYLKTVSIKSLSECTSIDNKFLVSSIKKDNIKIILNRSLTLREVISVALQNNQEIENARVVIEEFKARLIEQEAKLYPSLDIDSRLNHKFFERQSIDFSQGFRKQVAASSRETTGIFNVSLRYDIYTGGERDGRIRKAEREIRGRQLQLEQIAEQIRFEATDNYYLLQNADAEVAIAQADVENATQTLRDAQLLERAGLGTKFDILRADGDLATANEQLARTVAKQRIARKKLTETLNLGQKVELSAADNISELGYWKLSLEETIVQAYKNRAELEQQLIQVEIGKQDRRIAIAEIIPKLDIIAQYGFNDEFEDALGALINYRFETRLRWRLFDGGRAFAGARAAERRIDQANIQFADLRSQIRFEVEEAYYNLIANKGNIESTRKNIITREEGLRLARLRFQEGIGVQTDVIDAQRDLSKARGDFLQAIIEYNRSINLLQRAVSNFPDSRLFKKI</sequence>
<dbReference type="GO" id="GO:0015562">
    <property type="term" value="F:efflux transmembrane transporter activity"/>
    <property type="evidence" value="ECO:0007669"/>
    <property type="project" value="InterPro"/>
</dbReference>
<dbReference type="eggNOG" id="COG1538">
    <property type="taxonomic scope" value="Bacteria"/>
</dbReference>
<evidence type="ECO:0000256" key="5">
    <source>
        <dbReference type="ARBA" id="ARBA00022692"/>
    </source>
</evidence>
<dbReference type="PANTHER" id="PTHR30026:SF21">
    <property type="entry name" value="SLR1270 PROTEIN"/>
    <property type="match status" value="1"/>
</dbReference>
<dbReference type="Proteomes" id="UP000028922">
    <property type="component" value="Unassembled WGS sequence"/>
</dbReference>
<keyword evidence="7" id="KW-0998">Cell outer membrane</keyword>
<evidence type="ECO:0000256" key="3">
    <source>
        <dbReference type="ARBA" id="ARBA00022448"/>
    </source>
</evidence>
<protein>
    <submittedName>
        <fullName evidence="9">Outer membrane protein</fullName>
    </submittedName>
</protein>
<gene>
    <name evidence="9" type="ORF">ucyna2_00660</name>
</gene>
<dbReference type="AlphaFoldDB" id="A0A086CH02"/>
<keyword evidence="6" id="KW-0472">Membrane</keyword>
<dbReference type="InterPro" id="IPR051906">
    <property type="entry name" value="TolC-like"/>
</dbReference>
<evidence type="ECO:0000256" key="7">
    <source>
        <dbReference type="ARBA" id="ARBA00023237"/>
    </source>
</evidence>
<organism evidence="9 10">
    <name type="scientific">Candidatus Atelocyanobacterium thalassa isolate SIO64986</name>
    <dbReference type="NCBI Taxonomy" id="1527444"/>
    <lineage>
        <taxon>Bacteria</taxon>
        <taxon>Bacillati</taxon>
        <taxon>Cyanobacteriota</taxon>
        <taxon>Cyanophyceae</taxon>
        <taxon>Oscillatoriophycideae</taxon>
        <taxon>Chroococcales</taxon>
        <taxon>Aphanothecaceae</taxon>
        <taxon>Candidatus Atelocyanobacterium</taxon>
        <taxon>Candidatus Atelocyanobacterium thalassae</taxon>
    </lineage>
</organism>
<evidence type="ECO:0000256" key="1">
    <source>
        <dbReference type="ARBA" id="ARBA00004442"/>
    </source>
</evidence>
<dbReference type="InterPro" id="IPR003423">
    <property type="entry name" value="OMP_efflux"/>
</dbReference>
<evidence type="ECO:0000256" key="6">
    <source>
        <dbReference type="ARBA" id="ARBA00023136"/>
    </source>
</evidence>
<dbReference type="GO" id="GO:1990281">
    <property type="term" value="C:efflux pump complex"/>
    <property type="evidence" value="ECO:0007669"/>
    <property type="project" value="TreeGrafter"/>
</dbReference>